<name>A0A6P3X1G0_DINQU</name>
<dbReference type="GO" id="GO:0042273">
    <property type="term" value="P:ribosomal large subunit biogenesis"/>
    <property type="evidence" value="ECO:0007669"/>
    <property type="project" value="TreeGrafter"/>
</dbReference>
<dbReference type="SUPFAM" id="SSF48371">
    <property type="entry name" value="ARM repeat"/>
    <property type="match status" value="1"/>
</dbReference>
<comment type="similarity">
    <text evidence="1">Belongs to the nuclear import and ribosome assembly adapter family.</text>
</comment>
<dbReference type="InterPro" id="IPR016024">
    <property type="entry name" value="ARM-type_fold"/>
</dbReference>
<gene>
    <name evidence="5" type="primary">LOC106743138</name>
</gene>
<evidence type="ECO:0000313" key="4">
    <source>
        <dbReference type="Proteomes" id="UP000515204"/>
    </source>
</evidence>
<dbReference type="PANTHER" id="PTHR13347:SF1">
    <property type="entry name" value="HEAT REPEAT-CONTAINING PROTEIN 3"/>
    <property type="match status" value="1"/>
</dbReference>
<evidence type="ECO:0000256" key="1">
    <source>
        <dbReference type="ARBA" id="ARBA00049983"/>
    </source>
</evidence>
<organism evidence="4 5">
    <name type="scientific">Dinoponera quadriceps</name>
    <name type="common">South American ant</name>
    <dbReference type="NCBI Taxonomy" id="609295"/>
    <lineage>
        <taxon>Eukaryota</taxon>
        <taxon>Metazoa</taxon>
        <taxon>Ecdysozoa</taxon>
        <taxon>Arthropoda</taxon>
        <taxon>Hexapoda</taxon>
        <taxon>Insecta</taxon>
        <taxon>Pterygota</taxon>
        <taxon>Neoptera</taxon>
        <taxon>Endopterygota</taxon>
        <taxon>Hymenoptera</taxon>
        <taxon>Apocrita</taxon>
        <taxon>Aculeata</taxon>
        <taxon>Formicoidea</taxon>
        <taxon>Formicidae</taxon>
        <taxon>Ponerinae</taxon>
        <taxon>Ponerini</taxon>
        <taxon>Dinoponera</taxon>
    </lineage>
</organism>
<dbReference type="InterPro" id="IPR057990">
    <property type="entry name" value="TPR_SYO1"/>
</dbReference>
<protein>
    <submittedName>
        <fullName evidence="5">HEAT repeat-containing protein 3</fullName>
    </submittedName>
</protein>
<dbReference type="Proteomes" id="UP000515204">
    <property type="component" value="Unplaced"/>
</dbReference>
<dbReference type="PANTHER" id="PTHR13347">
    <property type="entry name" value="HEAT REPEAT-CONTAINING PROTEIN 3"/>
    <property type="match status" value="1"/>
</dbReference>
<feature type="region of interest" description="Disordered" evidence="2">
    <location>
        <begin position="334"/>
        <end position="361"/>
    </location>
</feature>
<feature type="region of interest" description="Disordered" evidence="2">
    <location>
        <begin position="1"/>
        <end position="32"/>
    </location>
</feature>
<dbReference type="GO" id="GO:0051082">
    <property type="term" value="F:unfolded protein binding"/>
    <property type="evidence" value="ECO:0007669"/>
    <property type="project" value="TreeGrafter"/>
</dbReference>
<reference evidence="5" key="1">
    <citation type="submission" date="2025-08" db="UniProtKB">
        <authorList>
            <consortium name="RefSeq"/>
        </authorList>
    </citation>
    <scope>IDENTIFICATION</scope>
</reference>
<accession>A0A6P3X1G0</accession>
<evidence type="ECO:0000313" key="5">
    <source>
        <dbReference type="RefSeq" id="XP_014472170.1"/>
    </source>
</evidence>
<feature type="domain" description="SYO1-like TPR repeats" evidence="3">
    <location>
        <begin position="374"/>
        <end position="632"/>
    </location>
</feature>
<dbReference type="GeneID" id="106743138"/>
<dbReference type="AlphaFoldDB" id="A0A6P3X1G0"/>
<keyword evidence="4" id="KW-1185">Reference proteome</keyword>
<proteinExistence type="inferred from homology"/>
<dbReference type="InterPro" id="IPR052616">
    <property type="entry name" value="SYO1-like"/>
</dbReference>
<feature type="compositionally biased region" description="Basic residues" evidence="2">
    <location>
        <begin position="1"/>
        <end position="11"/>
    </location>
</feature>
<evidence type="ECO:0000259" key="3">
    <source>
        <dbReference type="Pfam" id="PF25567"/>
    </source>
</evidence>
<dbReference type="Gene3D" id="1.25.10.10">
    <property type="entry name" value="Leucine-rich Repeat Variant"/>
    <property type="match status" value="1"/>
</dbReference>
<dbReference type="InterPro" id="IPR011989">
    <property type="entry name" value="ARM-like"/>
</dbReference>
<dbReference type="RefSeq" id="XP_014472170.1">
    <property type="nucleotide sequence ID" value="XM_014616684.1"/>
</dbReference>
<dbReference type="KEGG" id="dqu:106743138"/>
<dbReference type="GO" id="GO:0006606">
    <property type="term" value="P:protein import into nucleus"/>
    <property type="evidence" value="ECO:0007669"/>
    <property type="project" value="TreeGrafter"/>
</dbReference>
<evidence type="ECO:0000256" key="2">
    <source>
        <dbReference type="SAM" id="MobiDB-lite"/>
    </source>
</evidence>
<dbReference type="Pfam" id="PF25567">
    <property type="entry name" value="TPR_SYO1"/>
    <property type="match status" value="1"/>
</dbReference>
<dbReference type="OrthoDB" id="288703at2759"/>
<feature type="compositionally biased region" description="Acidic residues" evidence="2">
    <location>
        <begin position="334"/>
        <end position="343"/>
    </location>
</feature>
<sequence length="637" mass="72672">MGKQKRQRGRPHKENPTGLMSVKDFDEIEDSTKGNKESTLQYLYDEIQSCNMEEKLSALHTLETMAWDASIARQIAKDGITKLAGPLLLDSKDMIRAAAAAAFKQIAENGGDQARTNLIDDDIMTPLTALMKQHYSNCLFNSDHKNVKYLRETYIEAVSLLWTLCENNENAINFINEQELVSILIKYLDINIYDMPIIITTIQFLITVIEDNSIAIEQIKSSEENLHDILAKMVAKNAKSSPEAWFARISSISLLTNICAWDDICKSKYFNVFIKTLDEVFSFDNKQLLSSLVSILPHEKNAESKNNRKKVLESKMLLNTQQLALEILMNLESNNDDEDDESLSVDGSEKMEVESNEMEADEASENLKRSLPVHLVEALNHYNIIGKIWEKTVAVDTDSQEILDQTVEGKNVLKQFSVVRQRAYFCLNNILPNFDIDALGGVNNLYSKWLEIGNAVIKEISPNEKELLEAAVHAMRAIVERLNDMQTDVFTQLSEPDFEIILMCDMQTRCADASVRVNMIRILGNVALNLTRNITRTYTMTKKLAEIILNDCSIQTQAWLLAESIDAIMDLFADDETDRLAADIHLVERLRSLVPIFRNKVKQQKKELKDRMDTVRIVNSNIARFIQYKTERVRKLR</sequence>